<name>A0A819JK53_9BILA</name>
<evidence type="ECO:0000256" key="1">
    <source>
        <dbReference type="SAM" id="MobiDB-lite"/>
    </source>
</evidence>
<accession>A0A819JK53</accession>
<proteinExistence type="predicted"/>
<evidence type="ECO:0000313" key="2">
    <source>
        <dbReference type="EMBL" id="CAF3935214.1"/>
    </source>
</evidence>
<reference evidence="2" key="1">
    <citation type="submission" date="2021-02" db="EMBL/GenBank/DDBJ databases">
        <authorList>
            <person name="Nowell W R."/>
        </authorList>
    </citation>
    <scope>NUCLEOTIDE SEQUENCE</scope>
</reference>
<organism evidence="2 3">
    <name type="scientific">Adineta steineri</name>
    <dbReference type="NCBI Taxonomy" id="433720"/>
    <lineage>
        <taxon>Eukaryota</taxon>
        <taxon>Metazoa</taxon>
        <taxon>Spiralia</taxon>
        <taxon>Gnathifera</taxon>
        <taxon>Rotifera</taxon>
        <taxon>Eurotatoria</taxon>
        <taxon>Bdelloidea</taxon>
        <taxon>Adinetida</taxon>
        <taxon>Adinetidae</taxon>
        <taxon>Adineta</taxon>
    </lineage>
</organism>
<evidence type="ECO:0000313" key="3">
    <source>
        <dbReference type="Proteomes" id="UP000663868"/>
    </source>
</evidence>
<comment type="caution">
    <text evidence="2">The sequence shown here is derived from an EMBL/GenBank/DDBJ whole genome shotgun (WGS) entry which is preliminary data.</text>
</comment>
<dbReference type="AlphaFoldDB" id="A0A819JK53"/>
<dbReference type="Proteomes" id="UP000663868">
    <property type="component" value="Unassembled WGS sequence"/>
</dbReference>
<gene>
    <name evidence="2" type="ORF">KXQ929_LOCUS24698</name>
</gene>
<feature type="compositionally biased region" description="Basic and acidic residues" evidence="1">
    <location>
        <begin position="11"/>
        <end position="43"/>
    </location>
</feature>
<feature type="non-terminal residue" evidence="2">
    <location>
        <position position="91"/>
    </location>
</feature>
<feature type="region of interest" description="Disordered" evidence="1">
    <location>
        <begin position="1"/>
        <end position="52"/>
    </location>
</feature>
<sequence length="91" mass="10063">MDLQHGIGKILDSRAVARSESESSDEVENHSTKSTRYNDKSDPDIVSQSATPISTKKREDVVTIGIHDLVLNANCPVFEDENCEKVFVSVE</sequence>
<dbReference type="EMBL" id="CAJOBB010002073">
    <property type="protein sequence ID" value="CAF3935214.1"/>
    <property type="molecule type" value="Genomic_DNA"/>
</dbReference>
<protein>
    <submittedName>
        <fullName evidence="2">Uncharacterized protein</fullName>
    </submittedName>
</protein>